<dbReference type="GO" id="GO:0016878">
    <property type="term" value="F:acid-thiol ligase activity"/>
    <property type="evidence" value="ECO:0007669"/>
    <property type="project" value="UniProtKB-ARBA"/>
</dbReference>
<dbReference type="Gene3D" id="3.30.300.30">
    <property type="match status" value="1"/>
</dbReference>
<sequence>MTIAYLPWLQPVDRAERPCLRDSRSELTFAEVAARVDALAVQLAGAGVTRGDVVAIMLPNRIELLLAMMAAWRLGAAATPINPVFTAREVNYQVSDSGAVLIVVASPDSPTGGVPAMLVDDIDPSAAGPLEEPVTAEDDLALLIYTSGSTGQPKGVMIEHGNLLAMSSQISERLLITAADRCLLVLPLFHANAICVSFLPAMLNGGELTILERFEPYEFLAAIETYRPTYFAAVPTIYARLAELPDDVDPDTSSLRFVNCGAAPVSRQLLERVSERYGFSLVEGYGLTEGTCASACNPLDGVRKLGSVGTALPGQEIAIVAPDGTRRPTGESGEVVVKGPNVMGGYLNRPAETALTVVDGWLHTGDVGVLDDEGYLTLVDRIKDMIIRGGENLYPKEIESVLVSHPDVLEAAVVGQPDDRYGEIPIAFVTTYPGSSLSVADLLELCRQDLTKVKIPAGITILGELPRNPVGKIDKPSLRASLQPQ</sequence>
<evidence type="ECO:0000259" key="3">
    <source>
        <dbReference type="Pfam" id="PF00501"/>
    </source>
</evidence>
<dbReference type="InterPro" id="IPR050237">
    <property type="entry name" value="ATP-dep_AMP-bd_enzyme"/>
</dbReference>
<dbReference type="Pfam" id="PF13193">
    <property type="entry name" value="AMP-binding_C"/>
    <property type="match status" value="1"/>
</dbReference>
<dbReference type="AlphaFoldDB" id="A0AAE4V323"/>
<dbReference type="Gene3D" id="3.40.50.12780">
    <property type="entry name" value="N-terminal domain of ligase-like"/>
    <property type="match status" value="1"/>
</dbReference>
<organism evidence="5 6">
    <name type="scientific">Rhodococcus oxybenzonivorans</name>
    <dbReference type="NCBI Taxonomy" id="1990687"/>
    <lineage>
        <taxon>Bacteria</taxon>
        <taxon>Bacillati</taxon>
        <taxon>Actinomycetota</taxon>
        <taxon>Actinomycetes</taxon>
        <taxon>Mycobacteriales</taxon>
        <taxon>Nocardiaceae</taxon>
        <taxon>Rhodococcus</taxon>
    </lineage>
</organism>
<evidence type="ECO:0000313" key="5">
    <source>
        <dbReference type="EMBL" id="MDV7267244.1"/>
    </source>
</evidence>
<comment type="caution">
    <text evidence="5">The sequence shown here is derived from an EMBL/GenBank/DDBJ whole genome shotgun (WGS) entry which is preliminary data.</text>
</comment>
<dbReference type="InterPro" id="IPR020845">
    <property type="entry name" value="AMP-binding_CS"/>
</dbReference>
<dbReference type="InterPro" id="IPR000873">
    <property type="entry name" value="AMP-dep_synth/lig_dom"/>
</dbReference>
<dbReference type="InterPro" id="IPR045851">
    <property type="entry name" value="AMP-bd_C_sf"/>
</dbReference>
<comment type="similarity">
    <text evidence="1">Belongs to the ATP-dependent AMP-binding enzyme family.</text>
</comment>
<name>A0AAE4V323_9NOCA</name>
<gene>
    <name evidence="5" type="ORF">R4315_22200</name>
</gene>
<dbReference type="InterPro" id="IPR020459">
    <property type="entry name" value="AMP-binding"/>
</dbReference>
<dbReference type="PRINTS" id="PR00154">
    <property type="entry name" value="AMPBINDING"/>
</dbReference>
<protein>
    <submittedName>
        <fullName evidence="5">AMP-binding protein</fullName>
    </submittedName>
</protein>
<evidence type="ECO:0000259" key="4">
    <source>
        <dbReference type="Pfam" id="PF13193"/>
    </source>
</evidence>
<accession>A0AAE4V323</accession>
<dbReference type="InterPro" id="IPR042099">
    <property type="entry name" value="ANL_N_sf"/>
</dbReference>
<dbReference type="PANTHER" id="PTHR43767:SF1">
    <property type="entry name" value="NONRIBOSOMAL PEPTIDE SYNTHASE PES1 (EUROFUNG)-RELATED"/>
    <property type="match status" value="1"/>
</dbReference>
<keyword evidence="2" id="KW-0436">Ligase</keyword>
<dbReference type="RefSeq" id="WP_317744792.1">
    <property type="nucleotide sequence ID" value="NZ_JAWLUP010000077.1"/>
</dbReference>
<evidence type="ECO:0000256" key="1">
    <source>
        <dbReference type="ARBA" id="ARBA00006432"/>
    </source>
</evidence>
<feature type="domain" description="AMP-dependent synthetase/ligase" evidence="3">
    <location>
        <begin position="14"/>
        <end position="347"/>
    </location>
</feature>
<dbReference type="EMBL" id="JAWLUP010000077">
    <property type="protein sequence ID" value="MDV7267244.1"/>
    <property type="molecule type" value="Genomic_DNA"/>
</dbReference>
<dbReference type="Pfam" id="PF00501">
    <property type="entry name" value="AMP-binding"/>
    <property type="match status" value="1"/>
</dbReference>
<reference evidence="5" key="1">
    <citation type="submission" date="2023-10" db="EMBL/GenBank/DDBJ databases">
        <title>Development of a sustainable strategy for remediation of hydrocarbon-contaminated territories based on the waste exchange concept.</title>
        <authorList>
            <person name="Krivoruchko A."/>
        </authorList>
    </citation>
    <scope>NUCLEOTIDE SEQUENCE</scope>
    <source>
        <strain evidence="5">IEGM 68</strain>
    </source>
</reference>
<proteinExistence type="inferred from homology"/>
<dbReference type="PANTHER" id="PTHR43767">
    <property type="entry name" value="LONG-CHAIN-FATTY-ACID--COA LIGASE"/>
    <property type="match status" value="1"/>
</dbReference>
<feature type="domain" description="AMP-binding enzyme C-terminal" evidence="4">
    <location>
        <begin position="397"/>
        <end position="472"/>
    </location>
</feature>
<evidence type="ECO:0000256" key="2">
    <source>
        <dbReference type="ARBA" id="ARBA00022598"/>
    </source>
</evidence>
<dbReference type="PROSITE" id="PS00455">
    <property type="entry name" value="AMP_BINDING"/>
    <property type="match status" value="1"/>
</dbReference>
<dbReference type="Proteomes" id="UP001185863">
    <property type="component" value="Unassembled WGS sequence"/>
</dbReference>
<dbReference type="InterPro" id="IPR025110">
    <property type="entry name" value="AMP-bd_C"/>
</dbReference>
<dbReference type="SUPFAM" id="SSF56801">
    <property type="entry name" value="Acetyl-CoA synthetase-like"/>
    <property type="match status" value="1"/>
</dbReference>
<dbReference type="FunFam" id="3.30.300.30:FF:000008">
    <property type="entry name" value="2,3-dihydroxybenzoate-AMP ligase"/>
    <property type="match status" value="1"/>
</dbReference>
<evidence type="ECO:0000313" key="6">
    <source>
        <dbReference type="Proteomes" id="UP001185863"/>
    </source>
</evidence>